<dbReference type="CDD" id="cd00067">
    <property type="entry name" value="GAL4"/>
    <property type="match status" value="1"/>
</dbReference>
<dbReference type="SUPFAM" id="SSF57701">
    <property type="entry name" value="Zn2/Cys6 DNA-binding domain"/>
    <property type="match status" value="1"/>
</dbReference>
<dbReference type="PROSITE" id="PS00463">
    <property type="entry name" value="ZN2_CY6_FUNGAL_1"/>
    <property type="match status" value="1"/>
</dbReference>
<dbReference type="AlphaFoldDB" id="A0A8H6LMR4"/>
<keyword evidence="4" id="KW-0539">Nucleus</keyword>
<dbReference type="InterPro" id="IPR001138">
    <property type="entry name" value="Zn2Cys6_DnaBD"/>
</dbReference>
<evidence type="ECO:0000256" key="3">
    <source>
        <dbReference type="ARBA" id="ARBA00023163"/>
    </source>
</evidence>
<dbReference type="Pfam" id="PF00172">
    <property type="entry name" value="Zn_clus"/>
    <property type="match status" value="1"/>
</dbReference>
<accession>A0A8H6LMR4</accession>
<evidence type="ECO:0000259" key="5">
    <source>
        <dbReference type="PROSITE" id="PS50048"/>
    </source>
</evidence>
<dbReference type="SMART" id="SM00066">
    <property type="entry name" value="GAL4"/>
    <property type="match status" value="1"/>
</dbReference>
<sequence>MSLPNIVWESAFDTVRGTSAVDASNILSRGPPPKRRKTQLACNCCRVRKTKCDGGRPVCYACEKRGTREDCLYEEGSLKTRKYVGDPKGLAVFTVDSSQGIYKH</sequence>
<evidence type="ECO:0000256" key="1">
    <source>
        <dbReference type="ARBA" id="ARBA00023015"/>
    </source>
</evidence>
<dbReference type="EMBL" id="JACDXP010000004">
    <property type="protein sequence ID" value="KAF6525423.1"/>
    <property type="molecule type" value="Genomic_DNA"/>
</dbReference>
<dbReference type="InterPro" id="IPR050675">
    <property type="entry name" value="OAF3"/>
</dbReference>
<dbReference type="PANTHER" id="PTHR31069:SF32">
    <property type="entry name" value="ARGININE METABOLISM REGULATION PROTEIN II"/>
    <property type="match status" value="1"/>
</dbReference>
<dbReference type="GO" id="GO:0000981">
    <property type="term" value="F:DNA-binding transcription factor activity, RNA polymerase II-specific"/>
    <property type="evidence" value="ECO:0007669"/>
    <property type="project" value="InterPro"/>
</dbReference>
<evidence type="ECO:0000256" key="2">
    <source>
        <dbReference type="ARBA" id="ARBA00023125"/>
    </source>
</evidence>
<dbReference type="InterPro" id="IPR036864">
    <property type="entry name" value="Zn2-C6_fun-type_DNA-bd_sf"/>
</dbReference>
<dbReference type="PANTHER" id="PTHR31069">
    <property type="entry name" value="OLEATE-ACTIVATED TRANSCRIPTION FACTOR 1-RELATED"/>
    <property type="match status" value="1"/>
</dbReference>
<feature type="domain" description="Zn(2)-C6 fungal-type" evidence="5">
    <location>
        <begin position="41"/>
        <end position="73"/>
    </location>
</feature>
<proteinExistence type="predicted"/>
<evidence type="ECO:0000256" key="4">
    <source>
        <dbReference type="ARBA" id="ARBA00023242"/>
    </source>
</evidence>
<comment type="caution">
    <text evidence="6">The sequence shown here is derived from an EMBL/GenBank/DDBJ whole genome shotgun (WGS) entry which is preliminary data.</text>
</comment>
<evidence type="ECO:0000313" key="6">
    <source>
        <dbReference type="EMBL" id="KAF6525423.1"/>
    </source>
</evidence>
<keyword evidence="2" id="KW-0238">DNA-binding</keyword>
<protein>
    <recommendedName>
        <fullName evidence="5">Zn(2)-C6 fungal-type domain-containing protein</fullName>
    </recommendedName>
</protein>
<dbReference type="PROSITE" id="PS50048">
    <property type="entry name" value="ZN2_CY6_FUNGAL_2"/>
    <property type="match status" value="1"/>
</dbReference>
<dbReference type="GO" id="GO:0008270">
    <property type="term" value="F:zinc ion binding"/>
    <property type="evidence" value="ECO:0007669"/>
    <property type="project" value="InterPro"/>
</dbReference>
<keyword evidence="1" id="KW-0805">Transcription regulation</keyword>
<reference evidence="6 7" key="1">
    <citation type="journal article" date="2020" name="bioRxiv">
        <title>A chromosome-scale genome assembly for the Fusarium oxysporum strain Fo5176 to establish a model Arabidopsis-fungal pathosystem.</title>
        <authorList>
            <person name="Fokkens L."/>
            <person name="Guo L."/>
            <person name="Dora S."/>
            <person name="Wang B."/>
            <person name="Ye K."/>
            <person name="Sanchez-Rodriguez C."/>
            <person name="Croll D."/>
        </authorList>
    </citation>
    <scope>NUCLEOTIDE SEQUENCE [LARGE SCALE GENOMIC DNA]</scope>
    <source>
        <strain evidence="6 7">Fo5176</strain>
    </source>
</reference>
<dbReference type="GO" id="GO:0003677">
    <property type="term" value="F:DNA binding"/>
    <property type="evidence" value="ECO:0007669"/>
    <property type="project" value="UniProtKB-KW"/>
</dbReference>
<organism evidence="6 7">
    <name type="scientific">Fusarium oxysporum f. sp. conglutinans</name>
    <dbReference type="NCBI Taxonomy" id="100902"/>
    <lineage>
        <taxon>Eukaryota</taxon>
        <taxon>Fungi</taxon>
        <taxon>Dikarya</taxon>
        <taxon>Ascomycota</taxon>
        <taxon>Pezizomycotina</taxon>
        <taxon>Sordariomycetes</taxon>
        <taxon>Hypocreomycetidae</taxon>
        <taxon>Hypocreales</taxon>
        <taxon>Nectriaceae</taxon>
        <taxon>Fusarium</taxon>
        <taxon>Fusarium oxysporum species complex</taxon>
    </lineage>
</organism>
<gene>
    <name evidence="6" type="ORF">HZS61_011218</name>
</gene>
<dbReference type="Gene3D" id="4.10.240.10">
    <property type="entry name" value="Zn(2)-C6 fungal-type DNA-binding domain"/>
    <property type="match status" value="1"/>
</dbReference>
<dbReference type="Proteomes" id="UP000593570">
    <property type="component" value="Unassembled WGS sequence"/>
</dbReference>
<evidence type="ECO:0000313" key="7">
    <source>
        <dbReference type="Proteomes" id="UP000593570"/>
    </source>
</evidence>
<keyword evidence="3" id="KW-0804">Transcription</keyword>
<name>A0A8H6LMR4_FUSOX</name>